<evidence type="ECO:0000313" key="11">
    <source>
        <dbReference type="Proteomes" id="UP000054408"/>
    </source>
</evidence>
<protein>
    <submittedName>
        <fullName evidence="10">Adenylate/guanylate cyclase</fullName>
    </submittedName>
</protein>
<dbReference type="SUPFAM" id="SSF55073">
    <property type="entry name" value="Nucleotide cyclase"/>
    <property type="match status" value="1"/>
</dbReference>
<comment type="subcellular location">
    <subcellularLocation>
        <location evidence="1">Secreted</location>
    </subcellularLocation>
</comment>
<keyword evidence="7" id="KW-0472">Membrane</keyword>
<dbReference type="InterPro" id="IPR001054">
    <property type="entry name" value="A/G_cyclase"/>
</dbReference>
<accession>A0A0L0DTK7</accession>
<dbReference type="Gene3D" id="3.30.70.1230">
    <property type="entry name" value="Nucleotide cyclase"/>
    <property type="match status" value="1"/>
</dbReference>
<feature type="signal peptide" evidence="8">
    <location>
        <begin position="1"/>
        <end position="35"/>
    </location>
</feature>
<evidence type="ECO:0000256" key="4">
    <source>
        <dbReference type="ARBA" id="ARBA00022737"/>
    </source>
</evidence>
<dbReference type="NCBIfam" id="TIGR02232">
    <property type="entry name" value="myxo_disulf_rpt"/>
    <property type="match status" value="2"/>
</dbReference>
<reference evidence="10 11" key="1">
    <citation type="submission" date="2010-05" db="EMBL/GenBank/DDBJ databases">
        <title>The Genome Sequence of Thecamonas trahens ATCC 50062.</title>
        <authorList>
            <consortium name="The Broad Institute Genome Sequencing Platform"/>
            <person name="Russ C."/>
            <person name="Cuomo C."/>
            <person name="Shea T."/>
            <person name="Young S.K."/>
            <person name="Zeng Q."/>
            <person name="Koehrsen M."/>
            <person name="Haas B."/>
            <person name="Borodovsky M."/>
            <person name="Guigo R."/>
            <person name="Alvarado L."/>
            <person name="Berlin A."/>
            <person name="Bochicchio J."/>
            <person name="Borenstein D."/>
            <person name="Chapman S."/>
            <person name="Chen Z."/>
            <person name="Freedman E."/>
            <person name="Gellesch M."/>
            <person name="Goldberg J."/>
            <person name="Griggs A."/>
            <person name="Gujja S."/>
            <person name="Heilman E."/>
            <person name="Heiman D."/>
            <person name="Hepburn T."/>
            <person name="Howarth C."/>
            <person name="Jen D."/>
            <person name="Larson L."/>
            <person name="Mehta T."/>
            <person name="Park D."/>
            <person name="Pearson M."/>
            <person name="Roberts A."/>
            <person name="Saif S."/>
            <person name="Shenoy N."/>
            <person name="Sisk P."/>
            <person name="Stolte C."/>
            <person name="Sykes S."/>
            <person name="Thomson T."/>
            <person name="Walk T."/>
            <person name="White J."/>
            <person name="Yandava C."/>
            <person name="Burger G."/>
            <person name="Gray M.W."/>
            <person name="Holland P.W.H."/>
            <person name="King N."/>
            <person name="Lang F.B.F."/>
            <person name="Roger A.J."/>
            <person name="Ruiz-Trillo I."/>
            <person name="Lander E."/>
            <person name="Nusbaum C."/>
        </authorList>
    </citation>
    <scope>NUCLEOTIDE SEQUENCE [LARGE SCALE GENOMIC DNA]</scope>
    <source>
        <strain evidence="10 11">ATCC 50062</strain>
    </source>
</reference>
<dbReference type="PRINTS" id="PR01857">
    <property type="entry name" value="ADAMTSFAMILY"/>
</dbReference>
<dbReference type="GeneID" id="25569119"/>
<evidence type="ECO:0000256" key="7">
    <source>
        <dbReference type="SAM" id="Phobius"/>
    </source>
</evidence>
<dbReference type="eggNOG" id="KOG0618">
    <property type="taxonomic scope" value="Eukaryota"/>
</dbReference>
<evidence type="ECO:0000313" key="10">
    <source>
        <dbReference type="EMBL" id="KNC55391.1"/>
    </source>
</evidence>
<dbReference type="PANTHER" id="PTHR43081:SF1">
    <property type="entry name" value="ADENYLATE CYCLASE, TERMINAL-DIFFERENTIATION SPECIFIC"/>
    <property type="match status" value="1"/>
</dbReference>
<feature type="region of interest" description="Disordered" evidence="6">
    <location>
        <begin position="866"/>
        <end position="896"/>
    </location>
</feature>
<dbReference type="GO" id="GO:0005576">
    <property type="term" value="C:extracellular region"/>
    <property type="evidence" value="ECO:0007669"/>
    <property type="project" value="UniProtKB-SubCell"/>
</dbReference>
<gene>
    <name evidence="10" type="ORF">AMSG_11049</name>
</gene>
<keyword evidence="3 8" id="KW-0732">Signal</keyword>
<evidence type="ECO:0000256" key="8">
    <source>
        <dbReference type="SAM" id="SignalP"/>
    </source>
</evidence>
<keyword evidence="5" id="KW-1015">Disulfide bond</keyword>
<dbReference type="InterPro" id="IPR011936">
    <property type="entry name" value="Myxo_disulph_rpt"/>
</dbReference>
<organism evidence="10 11">
    <name type="scientific">Thecamonas trahens ATCC 50062</name>
    <dbReference type="NCBI Taxonomy" id="461836"/>
    <lineage>
        <taxon>Eukaryota</taxon>
        <taxon>Apusozoa</taxon>
        <taxon>Apusomonadida</taxon>
        <taxon>Apusomonadidae</taxon>
        <taxon>Thecamonas</taxon>
    </lineage>
</organism>
<keyword evidence="2" id="KW-0964">Secreted</keyword>
<dbReference type="Proteomes" id="UP000054408">
    <property type="component" value="Unassembled WGS sequence"/>
</dbReference>
<keyword evidence="4" id="KW-0677">Repeat</keyword>
<dbReference type="InterPro" id="IPR029787">
    <property type="entry name" value="Nucleotide_cyclase"/>
</dbReference>
<dbReference type="AlphaFoldDB" id="A0A0L0DTK7"/>
<dbReference type="InterPro" id="IPR013273">
    <property type="entry name" value="ADAMTS/ADAMTS-like"/>
</dbReference>
<feature type="chain" id="PRO_5005537848" evidence="8">
    <location>
        <begin position="36"/>
        <end position="913"/>
    </location>
</feature>
<feature type="domain" description="Guanylate cyclase" evidence="9">
    <location>
        <begin position="654"/>
        <end position="791"/>
    </location>
</feature>
<evidence type="ECO:0000256" key="2">
    <source>
        <dbReference type="ARBA" id="ARBA00022525"/>
    </source>
</evidence>
<evidence type="ECO:0000259" key="9">
    <source>
        <dbReference type="PROSITE" id="PS50125"/>
    </source>
</evidence>
<feature type="compositionally biased region" description="Polar residues" evidence="6">
    <location>
        <begin position="867"/>
        <end position="889"/>
    </location>
</feature>
<dbReference type="EMBL" id="GL349500">
    <property type="protein sequence ID" value="KNC55391.1"/>
    <property type="molecule type" value="Genomic_DNA"/>
</dbReference>
<dbReference type="OMA" id="GCVKSHE"/>
<sequence length="913" mass="94931">MSRLAMVGGKNMLRLASRVALLAAVVCLVVERCAAVCGDGILEPLEVCDDGNRVGYDGCSSVCLNVDYGYECATPGAACTRLFTCGDGVVESPHETCDDGNKVSGDGCGRDCLVEGGYSCTGGPSVCSANSVCGDGFVDASEACDTGSAPADGCESCTTVSAGYFCPLGGSPCYLRNCTKPAGSYPPPGEDVVAGEHHPDCMGVCGGFAFVDECGVCAGGTSGVLPNSAKDHCGVCFGKNIDKDSCNVCFGTDFGVDACGVCFGNNATCRGCDGVLNSGKRDDACGICDGDGSSCMGCDGIPVSLGGSIYDECGVCGGNNTAPCIVGCDGVVGSGLVYDCAGVCNGTKVRDVCGVCLEPDSPLFDWHKTASSCNNCFGGHGTSLPYVSPDSCGINCPLNDCTGHALDACGVYSGSGDTCDSTCGTIVPMTDPTAKVVDNCGTCGGGDFSGCLVDTDCTNRVNAADPLRYDCRGMCNTTGTVYAPDLCGACSPVALALQHSVITLCGCFQGKDSLDECNTCKGQSNALDECMVCSGGNTNKDMCGVCFGYGQLRDSCGTCNGTNNCVGCDYIPYSNRTVVCDECGGDGSACAAGAQAESERFTALMLMGGGSLFLLCCVGIIGVIVYRRRQRSFVSKYEKRRAAELGNHPTGEVTIVFTDIEGSTSLWENFPTIMPKTIETHHSICRRAILENNGYEVKTEGDAFMIAFHQPIDAISFCGKMQLMLMKQKWPAQIMNHPYCKVEKDSSGKVVFKGLRVRMGVHTGYPSCRKDDNTGIMDYFGSMVNRAARVEHAASGGQILASARCYEACRVVVEAPKSPYIAVSLGEKHFKGIKGRMAIYQIMPRQLASRPFKAVTSYVEKAAPSADQPSATLNGSTSVLAPDALSTSSSEDDEFDAFRAGTQRAGAAFQAGW</sequence>
<dbReference type="OrthoDB" id="2021138at2759"/>
<dbReference type="STRING" id="461836.A0A0L0DTK7"/>
<dbReference type="GO" id="GO:0035556">
    <property type="term" value="P:intracellular signal transduction"/>
    <property type="evidence" value="ECO:0007669"/>
    <property type="project" value="InterPro"/>
</dbReference>
<dbReference type="Pfam" id="PF00211">
    <property type="entry name" value="Guanylate_cyc"/>
    <property type="match status" value="1"/>
</dbReference>
<dbReference type="InterPro" id="IPR050697">
    <property type="entry name" value="Adenylyl/Guanylyl_Cyclase_3/4"/>
</dbReference>
<dbReference type="PROSITE" id="PS50125">
    <property type="entry name" value="GUANYLATE_CYCLASE_2"/>
    <property type="match status" value="1"/>
</dbReference>
<evidence type="ECO:0000256" key="6">
    <source>
        <dbReference type="SAM" id="MobiDB-lite"/>
    </source>
</evidence>
<name>A0A0L0DTK7_THETB</name>
<dbReference type="PANTHER" id="PTHR43081">
    <property type="entry name" value="ADENYLATE CYCLASE, TERMINAL-DIFFERENTIATION SPECIFIC-RELATED"/>
    <property type="match status" value="1"/>
</dbReference>
<feature type="transmembrane region" description="Helical" evidence="7">
    <location>
        <begin position="604"/>
        <end position="626"/>
    </location>
</feature>
<evidence type="ECO:0000256" key="3">
    <source>
        <dbReference type="ARBA" id="ARBA00022729"/>
    </source>
</evidence>
<proteinExistence type="predicted"/>
<dbReference type="GO" id="GO:0009190">
    <property type="term" value="P:cyclic nucleotide biosynthetic process"/>
    <property type="evidence" value="ECO:0007669"/>
    <property type="project" value="InterPro"/>
</dbReference>
<dbReference type="Pfam" id="PF13948">
    <property type="entry name" value="DUF4215"/>
    <property type="match status" value="1"/>
</dbReference>
<evidence type="ECO:0000256" key="1">
    <source>
        <dbReference type="ARBA" id="ARBA00004613"/>
    </source>
</evidence>
<keyword evidence="11" id="KW-1185">Reference proteome</keyword>
<dbReference type="CDD" id="cd07302">
    <property type="entry name" value="CHD"/>
    <property type="match status" value="1"/>
</dbReference>
<evidence type="ECO:0000256" key="5">
    <source>
        <dbReference type="ARBA" id="ARBA00023157"/>
    </source>
</evidence>
<dbReference type="GO" id="GO:0030198">
    <property type="term" value="P:extracellular matrix organization"/>
    <property type="evidence" value="ECO:0007669"/>
    <property type="project" value="InterPro"/>
</dbReference>
<dbReference type="RefSeq" id="XP_013753023.1">
    <property type="nucleotide sequence ID" value="XM_013897569.1"/>
</dbReference>
<keyword evidence="7" id="KW-1133">Transmembrane helix</keyword>
<keyword evidence="7" id="KW-0812">Transmembrane</keyword>
<dbReference type="SMART" id="SM00044">
    <property type="entry name" value="CYCc"/>
    <property type="match status" value="1"/>
</dbReference>